<feature type="compositionally biased region" description="Basic and acidic residues" evidence="12">
    <location>
        <begin position="1181"/>
        <end position="1216"/>
    </location>
</feature>
<keyword evidence="9" id="KW-0007">Acetylation</keyword>
<name>F1KPU9_ASCSU</name>
<feature type="active site" description="Proton donor/acceptor" evidence="11">
    <location>
        <position position="759"/>
    </location>
</feature>
<dbReference type="Pfam" id="PF01853">
    <property type="entry name" value="MOZ_SAS"/>
    <property type="match status" value="1"/>
</dbReference>
<comment type="subcellular location">
    <subcellularLocation>
        <location evidence="1">Nucleus</location>
    </subcellularLocation>
</comment>
<evidence type="ECO:0000256" key="12">
    <source>
        <dbReference type="SAM" id="MobiDB-lite"/>
    </source>
</evidence>
<feature type="region of interest" description="Disordered" evidence="12">
    <location>
        <begin position="1458"/>
        <end position="1496"/>
    </location>
</feature>
<dbReference type="GO" id="GO:0040029">
    <property type="term" value="P:epigenetic regulation of gene expression"/>
    <property type="evidence" value="ECO:0007669"/>
    <property type="project" value="UniProtKB-ARBA"/>
</dbReference>
<feature type="compositionally biased region" description="Basic and acidic residues" evidence="12">
    <location>
        <begin position="249"/>
        <end position="259"/>
    </location>
</feature>
<dbReference type="GO" id="GO:0006357">
    <property type="term" value="P:regulation of transcription by RNA polymerase II"/>
    <property type="evidence" value="ECO:0007669"/>
    <property type="project" value="TreeGrafter"/>
</dbReference>
<evidence type="ECO:0000256" key="6">
    <source>
        <dbReference type="ARBA" id="ARBA00022771"/>
    </source>
</evidence>
<dbReference type="GO" id="GO:0010484">
    <property type="term" value="F:histone H3 acetyltransferase activity"/>
    <property type="evidence" value="ECO:0007669"/>
    <property type="project" value="TreeGrafter"/>
</dbReference>
<evidence type="ECO:0000256" key="7">
    <source>
        <dbReference type="ARBA" id="ARBA00022833"/>
    </source>
</evidence>
<feature type="compositionally biased region" description="Basic and acidic residues" evidence="12">
    <location>
        <begin position="1090"/>
        <end position="1100"/>
    </location>
</feature>
<feature type="compositionally biased region" description="Low complexity" evidence="12">
    <location>
        <begin position="1603"/>
        <end position="1628"/>
    </location>
</feature>
<dbReference type="GO" id="GO:0003682">
    <property type="term" value="F:chromatin binding"/>
    <property type="evidence" value="ECO:0007669"/>
    <property type="project" value="TreeGrafter"/>
</dbReference>
<keyword evidence="6" id="KW-0863">Zinc-finger</keyword>
<feature type="region of interest" description="Disordered" evidence="12">
    <location>
        <begin position="1572"/>
        <end position="1646"/>
    </location>
</feature>
<reference evidence="14" key="1">
    <citation type="journal article" date="2011" name="Genome Res.">
        <title>Deep small RNA sequencing from the nematode Ascaris reveals conservation, functional diversification, and novel developmental profiles.</title>
        <authorList>
            <person name="Wang J."/>
            <person name="Czech B."/>
            <person name="Crunk A."/>
            <person name="Wallace A."/>
            <person name="Mitreva M."/>
            <person name="Hannon G.J."/>
            <person name="Davis R.E."/>
        </authorList>
    </citation>
    <scope>NUCLEOTIDE SEQUENCE</scope>
</reference>
<feature type="region of interest" description="Disordered" evidence="12">
    <location>
        <begin position="867"/>
        <end position="1216"/>
    </location>
</feature>
<feature type="compositionally biased region" description="Basic and acidic residues" evidence="12">
    <location>
        <begin position="25"/>
        <end position="60"/>
    </location>
</feature>
<evidence type="ECO:0000256" key="10">
    <source>
        <dbReference type="ARBA" id="ARBA00023242"/>
    </source>
</evidence>
<dbReference type="InterPro" id="IPR016181">
    <property type="entry name" value="Acyl_CoA_acyltransferase"/>
</dbReference>
<feature type="compositionally biased region" description="Basic and acidic residues" evidence="12">
    <location>
        <begin position="89"/>
        <end position="102"/>
    </location>
</feature>
<keyword evidence="4 14" id="KW-0808">Transferase</keyword>
<feature type="compositionally biased region" description="Low complexity" evidence="12">
    <location>
        <begin position="444"/>
        <end position="457"/>
    </location>
</feature>
<dbReference type="GO" id="GO:0070776">
    <property type="term" value="C:MOZ/MORF histone acetyltransferase complex"/>
    <property type="evidence" value="ECO:0007669"/>
    <property type="project" value="TreeGrafter"/>
</dbReference>
<dbReference type="Gene3D" id="1.10.10.10">
    <property type="entry name" value="Winged helix-like DNA-binding domain superfamily/Winged helix DNA-binding domain"/>
    <property type="match status" value="1"/>
</dbReference>
<evidence type="ECO:0000256" key="2">
    <source>
        <dbReference type="ARBA" id="ARBA00010107"/>
    </source>
</evidence>
<evidence type="ECO:0000256" key="4">
    <source>
        <dbReference type="ARBA" id="ARBA00022679"/>
    </source>
</evidence>
<dbReference type="Pfam" id="PF17772">
    <property type="entry name" value="zf-MYST"/>
    <property type="match status" value="1"/>
</dbReference>
<keyword evidence="5" id="KW-0479">Metal-binding</keyword>
<proteinExistence type="evidence at transcript level"/>
<evidence type="ECO:0000313" key="14">
    <source>
        <dbReference type="EMBL" id="ADY39903.1"/>
    </source>
</evidence>
<evidence type="ECO:0000256" key="9">
    <source>
        <dbReference type="ARBA" id="ARBA00022990"/>
    </source>
</evidence>
<feature type="region of interest" description="Disordered" evidence="12">
    <location>
        <begin position="207"/>
        <end position="361"/>
    </location>
</feature>
<dbReference type="PROSITE" id="PS51726">
    <property type="entry name" value="MYST_HAT"/>
    <property type="match status" value="1"/>
</dbReference>
<dbReference type="EC" id="2.3.1.48" evidence="3"/>
<feature type="compositionally biased region" description="Basic and acidic residues" evidence="12">
    <location>
        <begin position="1131"/>
        <end position="1142"/>
    </location>
</feature>
<evidence type="ECO:0000256" key="11">
    <source>
        <dbReference type="PIRSR" id="PIRSR602717-51"/>
    </source>
</evidence>
<dbReference type="FunFam" id="3.30.60.60:FF:000001">
    <property type="entry name" value="Histone acetyltransferase"/>
    <property type="match status" value="1"/>
</dbReference>
<dbReference type="InterPro" id="IPR002717">
    <property type="entry name" value="HAT_MYST-type"/>
</dbReference>
<dbReference type="Gene3D" id="3.40.630.30">
    <property type="match status" value="1"/>
</dbReference>
<keyword evidence="8" id="KW-0156">Chromatin regulator</keyword>
<feature type="compositionally biased region" description="Polar residues" evidence="12">
    <location>
        <begin position="315"/>
        <end position="349"/>
    </location>
</feature>
<dbReference type="InterPro" id="IPR036388">
    <property type="entry name" value="WH-like_DNA-bd_sf"/>
</dbReference>
<evidence type="ECO:0000256" key="8">
    <source>
        <dbReference type="ARBA" id="ARBA00022853"/>
    </source>
</evidence>
<dbReference type="GO" id="GO:0005634">
    <property type="term" value="C:nucleus"/>
    <property type="evidence" value="ECO:0007669"/>
    <property type="project" value="UniProtKB-SubCell"/>
</dbReference>
<keyword evidence="7" id="KW-0862">Zinc</keyword>
<dbReference type="InterPro" id="IPR040706">
    <property type="entry name" value="Zf-MYST"/>
</dbReference>
<dbReference type="GO" id="GO:0008270">
    <property type="term" value="F:zinc ion binding"/>
    <property type="evidence" value="ECO:0007669"/>
    <property type="project" value="UniProtKB-KW"/>
</dbReference>
<accession>F1KPU9</accession>
<dbReference type="PANTHER" id="PTHR10615">
    <property type="entry name" value="HISTONE ACETYLTRANSFERASE"/>
    <property type="match status" value="1"/>
</dbReference>
<feature type="region of interest" description="Disordered" evidence="12">
    <location>
        <begin position="14"/>
        <end position="119"/>
    </location>
</feature>
<feature type="compositionally biased region" description="Polar residues" evidence="12">
    <location>
        <begin position="1629"/>
        <end position="1640"/>
    </location>
</feature>
<feature type="region of interest" description="Disordered" evidence="12">
    <location>
        <begin position="376"/>
        <end position="457"/>
    </location>
</feature>
<dbReference type="EMBL" id="JI163945">
    <property type="protein sequence ID" value="ADY39903.1"/>
    <property type="molecule type" value="mRNA"/>
</dbReference>
<sequence>MALRETHDKLKYRAKLGACSSSRRSRVESEESSHDGDDDSIRRTSHDESHLDGSRSELKQLQDSLTRFFTPRNRRRSRVAQSSFSLEQLEDRSTSADNDDRVNGSLKNESDEEKVSDHADAVSKYKLRHDDDWQLNGIEGKRIFKAEHLRPLCVSVDGGARSEGPSSGPKATHSAYQSWKTNQPGHSPHRRNDVLYDALSPYFSASSEKRRTFSKGEYAQLSGVRRRGRSGDSSSTQEQVSPSSAWSMERARTSPEHSSCESLAQGEPGRHDEELAVDESSSVERHNNRRRKFPALQSTSSRGRPCAADVVNGPLKSNSRPQHRSVNASISITSCTYANSSPRTSSLPFPSSRRAFSSLKRPRTISPAAVARKRLRSSFSRCEQITSSKRGRSRSVRRERTASAKRVRTPRVPHTPTTSPETFSAGSHSSCALRTSKEGRLKRTASSSASRKRVSAASLVRKARSRTMRIRRTSARTPLVKNTSQSRVKPVRGVPGAGRALRLAMAGSSAETEMFRKSVPPTRRVSSPQKMKLETFAYEKTVEGTESDLEIYARAVSSAQKKLEENNDAASKRPKGDKEQERAGSHRLKNIVFGRFKMETWCSSSYPEEYSRLTTLHVCEFCMQYMRCKAACRRHLLKCVLRHPPGGEIYRKDNLSVFEVDGSLSLLYCQNICLLAKLFLDHKTLYYDVEPFLFYVLTLNDDSGCHFVGYFSKEKYSTQKYNLSCIMTLPCYQMQGYGRFLIDFSFLLSRREGMMGTPERPLSDLGRISYLNYWLSAILEHLHHSLDPNHPKKITIKSVARATGISIFDIMETLEPLGWIKKEDSQYMMSVNYSMVENHWKKALSNPHRLWIDESKLQWVPKEYTPYSPSKDSRLRSPGAPGPSLSPNRSPLTRETRQLRVSSSVREKKSGTKRKRSQTSRDRVVFSNVKRAGMSPLKRRDLSSADSSDGEDDVERASPISRNSCKGQSRRRRTRKDSSDDDGSTSAEECVDEQHIRGKKYRTPQAARGARTSTRKSAAGRSRHATEKCSRSSQSSSIANKQVGARRAPVEQTSSDSDHSEDGNAEMPSKRSPRKMRKRIPRSVKTPAKNMRETPSRESSVDTVETVAMLVGDEDLTRDVDSVLALSSPNDDAKRDARERSSGAEGSTELERWAESIGVSSSSSSLRCWYSPPTESNASEVTEKSFNHVAINDEKVTESDDVGNKHEADEKCKADGEDRRSLSRCDVELAVNNDDEMPPMLEADGDIPLWHRSPVESPEPVAVMEVSFATSGPNSSETGVSGNGLHALTEMPQLRASAAGTESVYDGEDEDAPPRLSPNFAPMEVAEENSLSGSETVPQWADGAPLIDGSGNSKKRSAREPVDSSPPLLARLTSQTTPPQPVLRTASTANTCEMVNLGGDAGSEGDTSESECNESVPRARLDLGARTVCEVATLDAEPSALDRPPKAPAMLAQPIEEHEGNSFGDGSSTFAKKRPQPPPSAVICGQPTSNVSEQSPVTSVNVSLSAGVSSQHFMSPPSCSIQQHTPTGSHQRLTPHQQAELCSASPGSSVYLNASEGGTLQRSSPTTPIRIATQQQPPHAETSAFGSPSMGKRCDEPRMQQPSSTHPVVSSATSASSSKRTSPPGSSALGHQQHQSSQRRVTSKKELNRCAKQQNSTALMVAPRANVNATSTAVAPYMLNTPATHQPMQHQLGTSSHGSHSQPPAYYPTGYGHAGPSAHFESQFYTGSFSAGGSATGTYAGAPTGSYPMNMGSMGKSHSVSTAMPNSFPSYDYPNSMQPARGAMLGATGAQSESPGSSQAMMGTHCGAVQNGSTAATSASWRYANSSAPFGSGGFMDAFGSSVHPNGGNGQFALPNQLYPQPYYSYLMPMMRND</sequence>
<feature type="compositionally biased region" description="Low complexity" evidence="12">
    <location>
        <begin position="231"/>
        <end position="244"/>
    </location>
</feature>
<feature type="compositionally biased region" description="Polar residues" evidence="12">
    <location>
        <begin position="421"/>
        <end position="433"/>
    </location>
</feature>
<feature type="compositionally biased region" description="Polar residues" evidence="12">
    <location>
        <begin position="174"/>
        <end position="185"/>
    </location>
</feature>
<feature type="region of interest" description="Disordered" evidence="12">
    <location>
        <begin position="1508"/>
        <end position="1538"/>
    </location>
</feature>
<feature type="compositionally biased region" description="Polar residues" evidence="12">
    <location>
        <begin position="377"/>
        <end position="386"/>
    </location>
</feature>
<evidence type="ECO:0000259" key="13">
    <source>
        <dbReference type="PROSITE" id="PS51726"/>
    </source>
</evidence>
<keyword evidence="10" id="KW-0539">Nucleus</keyword>
<evidence type="ECO:0000256" key="5">
    <source>
        <dbReference type="ARBA" id="ARBA00022723"/>
    </source>
</evidence>
<dbReference type="FunFam" id="3.40.630.30:FF:000001">
    <property type="entry name" value="Histone acetyltransferase"/>
    <property type="match status" value="1"/>
</dbReference>
<feature type="compositionally biased region" description="Polar residues" evidence="12">
    <location>
        <begin position="1508"/>
        <end position="1537"/>
    </location>
</feature>
<dbReference type="PANTHER" id="PTHR10615:SF217">
    <property type="entry name" value="HISTONE ACETYLTRANSFERASE"/>
    <property type="match status" value="1"/>
</dbReference>
<evidence type="ECO:0000256" key="1">
    <source>
        <dbReference type="ARBA" id="ARBA00004123"/>
    </source>
</evidence>
<dbReference type="InterPro" id="IPR050603">
    <property type="entry name" value="MYST_HAT"/>
</dbReference>
<feature type="compositionally biased region" description="Polar residues" evidence="12">
    <location>
        <begin position="1031"/>
        <end position="1040"/>
    </location>
</feature>
<dbReference type="SUPFAM" id="SSF55729">
    <property type="entry name" value="Acyl-CoA N-acyltransferases (Nat)"/>
    <property type="match status" value="1"/>
</dbReference>
<dbReference type="GO" id="GO:0003712">
    <property type="term" value="F:transcription coregulator activity"/>
    <property type="evidence" value="ECO:0007669"/>
    <property type="project" value="TreeGrafter"/>
</dbReference>
<feature type="domain" description="MYST-type HAT" evidence="13">
    <location>
        <begin position="583"/>
        <end position="861"/>
    </location>
</feature>
<feature type="region of interest" description="Disordered" evidence="12">
    <location>
        <begin position="159"/>
        <end position="192"/>
    </location>
</feature>
<feature type="compositionally biased region" description="Polar residues" evidence="12">
    <location>
        <begin position="1486"/>
        <end position="1496"/>
    </location>
</feature>
<feature type="region of interest" description="Disordered" evidence="12">
    <location>
        <begin position="562"/>
        <end position="584"/>
    </location>
</feature>
<protein>
    <recommendedName>
        <fullName evidence="3">histone acetyltransferase</fullName>
        <ecNumber evidence="3">2.3.1.48</ecNumber>
    </recommendedName>
</protein>
<feature type="compositionally biased region" description="Basic residues" evidence="12">
    <location>
        <begin position="1071"/>
        <end position="1082"/>
    </location>
</feature>
<organism evidence="14">
    <name type="scientific">Ascaris suum</name>
    <name type="common">Pig roundworm</name>
    <name type="synonym">Ascaris lumbricoides</name>
    <dbReference type="NCBI Taxonomy" id="6253"/>
    <lineage>
        <taxon>Eukaryota</taxon>
        <taxon>Metazoa</taxon>
        <taxon>Ecdysozoa</taxon>
        <taxon>Nematoda</taxon>
        <taxon>Chromadorea</taxon>
        <taxon>Rhabditida</taxon>
        <taxon>Spirurina</taxon>
        <taxon>Ascaridomorpha</taxon>
        <taxon>Ascaridoidea</taxon>
        <taxon>Ascarididae</taxon>
        <taxon>Ascaris</taxon>
    </lineage>
</organism>
<evidence type="ECO:0000256" key="3">
    <source>
        <dbReference type="ARBA" id="ARBA00013184"/>
    </source>
</evidence>
<comment type="similarity">
    <text evidence="2">Belongs to the MYST (SAS/MOZ) family.</text>
</comment>
<dbReference type="Gene3D" id="3.30.60.60">
    <property type="entry name" value="N-acetyl transferase-like"/>
    <property type="match status" value="1"/>
</dbReference>
<feature type="region of interest" description="Disordered" evidence="12">
    <location>
        <begin position="1297"/>
        <end position="1382"/>
    </location>
</feature>